<dbReference type="InterPro" id="IPR052954">
    <property type="entry name" value="GPCR-Ligand_Int"/>
</dbReference>
<dbReference type="PROSITE" id="PS50262">
    <property type="entry name" value="G_PROTEIN_RECEP_F1_2"/>
    <property type="match status" value="1"/>
</dbReference>
<dbReference type="GO" id="GO:0016020">
    <property type="term" value="C:membrane"/>
    <property type="evidence" value="ECO:0007669"/>
    <property type="project" value="UniProtKB-SubCell"/>
</dbReference>
<dbReference type="Proteomes" id="UP000663891">
    <property type="component" value="Unassembled WGS sequence"/>
</dbReference>
<feature type="transmembrane region" description="Helical" evidence="7">
    <location>
        <begin position="185"/>
        <end position="206"/>
    </location>
</feature>
<dbReference type="InterPro" id="IPR000276">
    <property type="entry name" value="GPCR_Rhodpsn"/>
</dbReference>
<comment type="caution">
    <text evidence="10">The sequence shown here is derived from an EMBL/GenBank/DDBJ whole genome shotgun (WGS) entry which is preliminary data.</text>
</comment>
<evidence type="ECO:0000313" key="11">
    <source>
        <dbReference type="Proteomes" id="UP000663881"/>
    </source>
</evidence>
<dbReference type="GO" id="GO:0004930">
    <property type="term" value="F:G protein-coupled receptor activity"/>
    <property type="evidence" value="ECO:0007669"/>
    <property type="project" value="UniProtKB-KW"/>
</dbReference>
<dbReference type="EMBL" id="CAJNON010000364">
    <property type="protein sequence ID" value="CAF1221061.1"/>
    <property type="molecule type" value="Genomic_DNA"/>
</dbReference>
<evidence type="ECO:0000259" key="8">
    <source>
        <dbReference type="PROSITE" id="PS50262"/>
    </source>
</evidence>
<dbReference type="Gene3D" id="1.20.1070.10">
    <property type="entry name" value="Rhodopsin 7-helix transmembrane proteins"/>
    <property type="match status" value="1"/>
</dbReference>
<feature type="transmembrane region" description="Helical" evidence="7">
    <location>
        <begin position="403"/>
        <end position="421"/>
    </location>
</feature>
<dbReference type="AlphaFoldDB" id="A0A818LA28"/>
<keyword evidence="4 7" id="KW-0472">Membrane</keyword>
<feature type="transmembrane region" description="Helical" evidence="7">
    <location>
        <begin position="103"/>
        <end position="126"/>
    </location>
</feature>
<evidence type="ECO:0000256" key="6">
    <source>
        <dbReference type="SAM" id="MobiDB-lite"/>
    </source>
</evidence>
<evidence type="ECO:0000256" key="5">
    <source>
        <dbReference type="RuleBase" id="RU000688"/>
    </source>
</evidence>
<feature type="transmembrane region" description="Helical" evidence="7">
    <location>
        <begin position="68"/>
        <end position="91"/>
    </location>
</feature>
<keyword evidence="2 5" id="KW-0812">Transmembrane</keyword>
<keyword evidence="5" id="KW-0675">Receptor</keyword>
<evidence type="ECO:0000256" key="1">
    <source>
        <dbReference type="ARBA" id="ARBA00004370"/>
    </source>
</evidence>
<evidence type="ECO:0000256" key="7">
    <source>
        <dbReference type="SAM" id="Phobius"/>
    </source>
</evidence>
<evidence type="ECO:0000256" key="4">
    <source>
        <dbReference type="ARBA" id="ARBA00023136"/>
    </source>
</evidence>
<dbReference type="EMBL" id="CAJOAY010000169">
    <property type="protein sequence ID" value="CAF3569026.1"/>
    <property type="molecule type" value="Genomic_DNA"/>
</dbReference>
<dbReference type="SUPFAM" id="SSF81321">
    <property type="entry name" value="Family A G protein-coupled receptor-like"/>
    <property type="match status" value="1"/>
</dbReference>
<dbReference type="Pfam" id="PF00001">
    <property type="entry name" value="7tm_1"/>
    <property type="match status" value="1"/>
</dbReference>
<feature type="region of interest" description="Disordered" evidence="6">
    <location>
        <begin position="303"/>
        <end position="322"/>
    </location>
</feature>
<comment type="subcellular location">
    <subcellularLocation>
        <location evidence="1">Membrane</location>
    </subcellularLocation>
</comment>
<feature type="transmembrane region" description="Helical" evidence="7">
    <location>
        <begin position="146"/>
        <end position="165"/>
    </location>
</feature>
<feature type="transmembrane region" description="Helical" evidence="7">
    <location>
        <begin position="244"/>
        <end position="268"/>
    </location>
</feature>
<dbReference type="OrthoDB" id="9990906at2759"/>
<sequence>MDTAQMSANDSQLVDLSCREIEDFMLKDFNASDHESSKNMTREAYILLNRLPYCEPKPYPTAEGIEKWIIVIILISFLIFGLIGNCLSATIMFRRSRRGLSSYFYLALLAITDVCVLYTGCLLFLLDILFGYHPQIQSQFLCRLAFYIQHLVTCISAWLIVAVTFERFIVVRYPFQSIRLCRMHVAYSISIIIFLFFSSYAAHYFFTVDILHVDLRTDEGYHPDQPICDTKGHRKLLSFIDLCLYSVIPSILILIFNILIIIAMFHALKKRRDYLQANSYTPTLNSSPRNKNKSSSTIRTQFLRSRSAESSPAIRSHSQTNKQRIYRDPVNNKMVEQDQKQNTNQKTLLDPTSATGIRLTCLLLLISFIFVVCTLPISIRPLIVDYLPSFKSTKRWRITQDCLTLLMFLNHAINFVFYCLTGRAFRSECRKLLCSLWFFKGIHISCTASQDSNKYQPYHHQQLVPVDRNRYIIPRQQQQQQQRINPVIKGVQI</sequence>
<dbReference type="PROSITE" id="PS00237">
    <property type="entry name" value="G_PROTEIN_RECEP_F1_1"/>
    <property type="match status" value="1"/>
</dbReference>
<proteinExistence type="inferred from homology"/>
<keyword evidence="5" id="KW-0807">Transducer</keyword>
<keyword evidence="3 7" id="KW-1133">Transmembrane helix</keyword>
<name>A0A818LA28_9BILA</name>
<evidence type="ECO:0000256" key="2">
    <source>
        <dbReference type="ARBA" id="ARBA00022692"/>
    </source>
</evidence>
<evidence type="ECO:0000256" key="3">
    <source>
        <dbReference type="ARBA" id="ARBA00022989"/>
    </source>
</evidence>
<accession>A0A818LA28</accession>
<feature type="transmembrane region" description="Helical" evidence="7">
    <location>
        <begin position="362"/>
        <end position="383"/>
    </location>
</feature>
<keyword evidence="5" id="KW-0297">G-protein coupled receptor</keyword>
<evidence type="ECO:0000313" key="10">
    <source>
        <dbReference type="EMBL" id="CAF3569026.1"/>
    </source>
</evidence>
<dbReference type="PRINTS" id="PR00237">
    <property type="entry name" value="GPCRRHODOPSN"/>
</dbReference>
<gene>
    <name evidence="10" type="ORF">OKA104_LOCUS5002</name>
    <name evidence="9" type="ORF">VCS650_LOCUS26719</name>
</gene>
<dbReference type="PANTHER" id="PTHR46641">
    <property type="entry name" value="FMRFAMIDE RECEPTOR-RELATED"/>
    <property type="match status" value="1"/>
</dbReference>
<comment type="similarity">
    <text evidence="5">Belongs to the G-protein coupled receptor 1 family.</text>
</comment>
<evidence type="ECO:0000313" key="9">
    <source>
        <dbReference type="EMBL" id="CAF1221061.1"/>
    </source>
</evidence>
<dbReference type="PANTHER" id="PTHR46641:SF25">
    <property type="entry name" value="CNMAMIDE RECEPTOR-RELATED"/>
    <property type="match status" value="1"/>
</dbReference>
<organism evidence="10 11">
    <name type="scientific">Adineta steineri</name>
    <dbReference type="NCBI Taxonomy" id="433720"/>
    <lineage>
        <taxon>Eukaryota</taxon>
        <taxon>Metazoa</taxon>
        <taxon>Spiralia</taxon>
        <taxon>Gnathifera</taxon>
        <taxon>Rotifera</taxon>
        <taxon>Eurotatoria</taxon>
        <taxon>Bdelloidea</taxon>
        <taxon>Adinetida</taxon>
        <taxon>Adinetidae</taxon>
        <taxon>Adineta</taxon>
    </lineage>
</organism>
<feature type="domain" description="G-protein coupled receptors family 1 profile" evidence="8">
    <location>
        <begin position="84"/>
        <end position="418"/>
    </location>
</feature>
<dbReference type="InterPro" id="IPR017452">
    <property type="entry name" value="GPCR_Rhodpsn_7TM"/>
</dbReference>
<dbReference type="Proteomes" id="UP000663881">
    <property type="component" value="Unassembled WGS sequence"/>
</dbReference>
<dbReference type="CDD" id="cd14978">
    <property type="entry name" value="7tmA_FMRFamide_R-like"/>
    <property type="match status" value="1"/>
</dbReference>
<protein>
    <recommendedName>
        <fullName evidence="8">G-protein coupled receptors family 1 profile domain-containing protein</fullName>
    </recommendedName>
</protein>
<reference evidence="10" key="1">
    <citation type="submission" date="2021-02" db="EMBL/GenBank/DDBJ databases">
        <authorList>
            <person name="Nowell W R."/>
        </authorList>
    </citation>
    <scope>NUCLEOTIDE SEQUENCE</scope>
</reference>